<dbReference type="PANTHER" id="PTHR43174">
    <property type="entry name" value="UDP-N-ACETYLGLUCOSAMINE 2-EPIMERASE"/>
    <property type="match status" value="1"/>
</dbReference>
<feature type="domain" description="UDP-N-acetylglucosamine 2-epimerase" evidence="2">
    <location>
        <begin position="43"/>
        <end position="378"/>
    </location>
</feature>
<dbReference type="Pfam" id="PF02350">
    <property type="entry name" value="Epimerase_2"/>
    <property type="match status" value="1"/>
</dbReference>
<evidence type="ECO:0000313" key="4">
    <source>
        <dbReference type="Proteomes" id="UP001500975"/>
    </source>
</evidence>
<keyword evidence="4" id="KW-1185">Reference proteome</keyword>
<comment type="caution">
    <text evidence="3">The sequence shown here is derived from an EMBL/GenBank/DDBJ whole genome shotgun (WGS) entry which is preliminary data.</text>
</comment>
<evidence type="ECO:0000313" key="3">
    <source>
        <dbReference type="EMBL" id="GAA4358665.1"/>
    </source>
</evidence>
<dbReference type="EMBL" id="BAABGJ010000081">
    <property type="protein sequence ID" value="GAA4358665.1"/>
    <property type="molecule type" value="Genomic_DNA"/>
</dbReference>
<accession>A0ABP8IGW3</accession>
<dbReference type="SUPFAM" id="SSF53756">
    <property type="entry name" value="UDP-Glycosyltransferase/glycogen phosphorylase"/>
    <property type="match status" value="1"/>
</dbReference>
<sequence length="384" mass="41630">MTQVARASLDQALSPGSIRKKRKVVTVLGARPQFIKASVVSRAMARTGRLSEVVIHTGQHFDANMSDVFFEELGMAPPAHHLEIHGGTHGEMTGRMLVSTERLLRSECPDCLLVYGDTNSTLAGALAAAKLQIPVAHVEAGLRSFNMAMPEEINRILTDRISRWLFTPTEDAACNLQREGFAEASIISVGDVMYDAAMYHGAQMSAAQALPAGLGLEPKGYVLATIHRAENTDHPRRLEAISDALVRTHGTIPVVWPLHPRTRSALMRSGRLEALGRQLHLIAPVGYLAMVQLERNAALIVTDSGGVQKEAFFHGVPCVTLRDETEWIELVNAGWNRLVPPLDSAHVAVEILAALGCSGQNVQPYGDGNAASRIVERLARDLNA</sequence>
<dbReference type="CDD" id="cd03786">
    <property type="entry name" value="GTB_UDP-GlcNAc_2-Epimerase"/>
    <property type="match status" value="1"/>
</dbReference>
<protein>
    <submittedName>
        <fullName evidence="3">O-antigen biosynthesis protein WlbD</fullName>
    </submittedName>
</protein>
<dbReference type="NCBIfam" id="TIGR00236">
    <property type="entry name" value="wecB"/>
    <property type="match status" value="1"/>
</dbReference>
<dbReference type="InterPro" id="IPR029767">
    <property type="entry name" value="WecB-like"/>
</dbReference>
<organism evidence="3 4">
    <name type="scientific">Variovorax defluvii</name>
    <dbReference type="NCBI Taxonomy" id="913761"/>
    <lineage>
        <taxon>Bacteria</taxon>
        <taxon>Pseudomonadati</taxon>
        <taxon>Pseudomonadota</taxon>
        <taxon>Betaproteobacteria</taxon>
        <taxon>Burkholderiales</taxon>
        <taxon>Comamonadaceae</taxon>
        <taxon>Variovorax</taxon>
    </lineage>
</organism>
<comment type="similarity">
    <text evidence="1">Belongs to the UDP-N-acetylglucosamine 2-epimerase family.</text>
</comment>
<gene>
    <name evidence="3" type="primary">wlbD</name>
    <name evidence="3" type="ORF">GCM10023165_53830</name>
</gene>
<dbReference type="Proteomes" id="UP001500975">
    <property type="component" value="Unassembled WGS sequence"/>
</dbReference>
<reference evidence="4" key="1">
    <citation type="journal article" date="2019" name="Int. J. Syst. Evol. Microbiol.">
        <title>The Global Catalogue of Microorganisms (GCM) 10K type strain sequencing project: providing services to taxonomists for standard genome sequencing and annotation.</title>
        <authorList>
            <consortium name="The Broad Institute Genomics Platform"/>
            <consortium name="The Broad Institute Genome Sequencing Center for Infectious Disease"/>
            <person name="Wu L."/>
            <person name="Ma J."/>
        </authorList>
    </citation>
    <scope>NUCLEOTIDE SEQUENCE [LARGE SCALE GENOMIC DNA]</scope>
    <source>
        <strain evidence="4">JCM 17804</strain>
    </source>
</reference>
<dbReference type="InterPro" id="IPR003331">
    <property type="entry name" value="UDP_GlcNAc_Epimerase_2_dom"/>
</dbReference>
<proteinExistence type="inferred from homology"/>
<keyword evidence="1" id="KW-0413">Isomerase</keyword>
<dbReference type="Gene3D" id="3.40.50.2000">
    <property type="entry name" value="Glycogen Phosphorylase B"/>
    <property type="match status" value="2"/>
</dbReference>
<dbReference type="PANTHER" id="PTHR43174:SF1">
    <property type="entry name" value="UDP-N-ACETYLGLUCOSAMINE 2-EPIMERASE"/>
    <property type="match status" value="1"/>
</dbReference>
<evidence type="ECO:0000259" key="2">
    <source>
        <dbReference type="Pfam" id="PF02350"/>
    </source>
</evidence>
<evidence type="ECO:0000256" key="1">
    <source>
        <dbReference type="RuleBase" id="RU003513"/>
    </source>
</evidence>
<dbReference type="RefSeq" id="WP_345541872.1">
    <property type="nucleotide sequence ID" value="NZ_BAABGJ010000081.1"/>
</dbReference>
<name>A0ABP8IGW3_9BURK</name>